<evidence type="ECO:0000313" key="4">
    <source>
        <dbReference type="Proteomes" id="UP000244803"/>
    </source>
</evidence>
<feature type="region of interest" description="Disordered" evidence="1">
    <location>
        <begin position="789"/>
        <end position="822"/>
    </location>
</feature>
<feature type="compositionally biased region" description="Low complexity" evidence="1">
    <location>
        <begin position="789"/>
        <end position="802"/>
    </location>
</feature>
<feature type="compositionally biased region" description="Polar residues" evidence="1">
    <location>
        <begin position="13"/>
        <end position="22"/>
    </location>
</feature>
<sequence>MDIDAKDYGASPPLQSHNQNNRIIHEYKTVEKNLKDAQQASEMNGYNISGPSQQNHQMPINGSEKRKAEMSEYDMWKFSYSLVKNGYSILAPEPSQRSRSYRDLILQEMNWMALDYYQERRWKSHIAKEISNSINTSIIDRKKLKRDWPSKQCSYNVEMFWLKFKETGEISGISNALQEYCQRMVSGKNLWFNSHEVIEEAPPKRSDLLAITVPVYKNANTNSVNIAKNEVVSATLNHMLVMGAELYPQYHRPPDDEIDVFTLPALNPKHEFDYNTLLLMLYSLKGNMLKKMSRQEFRAMLTNVSKYKTYNPQQTLASILPIRRLPRDDIDPFSLSVNYRDFLDNSPIPPMYLQKMVLKWDDPVINDSDFELVDSWMLQKRCWPLISIALNLRSSSGGLMRREFSPKVCREAFNRIRKSPRGLVNSSKKLLGPKQTKTILSFIDAPPGIYKFKLIVPPEYSTADPIIKSIKSDSGENQMKTLFGEVFRYYREDSKLYSVMQAGKKESFYSILRLGGEHKPDKKLLLKEVDSECSDAFVVPLNAKVEVLSMNPSVSLPTGLMELMSYDGNMEQFLITKLGTKKGPEGAPIQQARNRFVRYSGRRFGVNHRFSSLNSVVTLATSLNSHDNVVRNLGYSELSMRINKQLRIGFSGIPTKMFVYSLFYCGRIRPDFRVRRVALSISSINKFMPPPHLLYGRMFDAEISMVLSKTRPMSYDKQRSKSFDTQESFTNELVQGYSNEVSSYLKTNADETNLPTVLSMFAHVSLAKGKATNQSCFSSKKITILTSGFSSSANTSNSSSTPTERKKTMANSFESTPRQKTRAGADLAIPLESLSSFRPRPEAVLRRHMQHPHGIMTLHQYQQMQMMYNMSPALTHQVGSINPPIPAVSQQMSNMAQQIPAMNQQMPSIGQQINSMSQAMGGMNQKMNNMSQQMNTVGQGMQGMSQQMAMNSMPQPVNPMQQQMKQMNNINMMSLSQQMNAMNNINTGMGNMGNMNMSAGMNMAMGQPTSSMSSMNQQMSAMGQPIAPMNQGMAGMSQQMPSIGQQINSMSQAMGGMNQQMPNMGQQIPAMNQQMNMSQQIAAMSQQLSSIPQQIPGMNQQMPNMAQQMNAIPNMNSINMGMPMTKMSMNPLMNGKIVYNIQNQPMQHYQDDESYQYRYDQQRPRHS</sequence>
<accession>A0A976M884</accession>
<dbReference type="InterPro" id="IPR014012">
    <property type="entry name" value="HSA_dom"/>
</dbReference>
<proteinExistence type="predicted"/>
<protein>
    <recommendedName>
        <fullName evidence="2">HSA domain-containing protein</fullName>
    </recommendedName>
</protein>
<dbReference type="AlphaFoldDB" id="A0A976M884"/>
<dbReference type="OrthoDB" id="372624at2759"/>
<reference evidence="3" key="1">
    <citation type="submission" date="2022-07" db="EMBL/GenBank/DDBJ databases">
        <title>Evaluation of T. orientalis genome assembly methods using nanopore sequencing and analysis of variation between genomes.</title>
        <authorList>
            <person name="Yam J."/>
            <person name="Micallef M.L."/>
            <person name="Liu M."/>
            <person name="Djordjevic S.P."/>
            <person name="Bogema D.R."/>
            <person name="Jenkins C."/>
        </authorList>
    </citation>
    <scope>NUCLEOTIDE SEQUENCE</scope>
    <source>
        <strain evidence="3">Fish Creek</strain>
    </source>
</reference>
<name>A0A976M884_THEOR</name>
<evidence type="ECO:0000259" key="2">
    <source>
        <dbReference type="PROSITE" id="PS51204"/>
    </source>
</evidence>
<feature type="domain" description="HSA" evidence="2">
    <location>
        <begin position="89"/>
        <end position="162"/>
    </location>
</feature>
<evidence type="ECO:0000313" key="3">
    <source>
        <dbReference type="EMBL" id="UKJ90457.2"/>
    </source>
</evidence>
<gene>
    <name evidence="3" type="ORF">MACJ_001390</name>
</gene>
<dbReference type="PROSITE" id="PS51204">
    <property type="entry name" value="HSA"/>
    <property type="match status" value="1"/>
</dbReference>
<dbReference type="Proteomes" id="UP000244803">
    <property type="component" value="Chromosome 2"/>
</dbReference>
<feature type="compositionally biased region" description="Polar residues" evidence="1">
    <location>
        <begin position="809"/>
        <end position="818"/>
    </location>
</feature>
<evidence type="ECO:0000256" key="1">
    <source>
        <dbReference type="SAM" id="MobiDB-lite"/>
    </source>
</evidence>
<feature type="region of interest" description="Disordered" evidence="1">
    <location>
        <begin position="1"/>
        <end position="22"/>
    </location>
</feature>
<organism evidence="3 4">
    <name type="scientific">Theileria orientalis</name>
    <dbReference type="NCBI Taxonomy" id="68886"/>
    <lineage>
        <taxon>Eukaryota</taxon>
        <taxon>Sar</taxon>
        <taxon>Alveolata</taxon>
        <taxon>Apicomplexa</taxon>
        <taxon>Aconoidasida</taxon>
        <taxon>Piroplasmida</taxon>
        <taxon>Theileriidae</taxon>
        <taxon>Theileria</taxon>
    </lineage>
</organism>
<dbReference type="EMBL" id="CP056068">
    <property type="protein sequence ID" value="UKJ90457.2"/>
    <property type="molecule type" value="Genomic_DNA"/>
</dbReference>